<evidence type="ECO:0000313" key="2">
    <source>
        <dbReference type="Proteomes" id="UP000036403"/>
    </source>
</evidence>
<comment type="caution">
    <text evidence="1">The sequence shown here is derived from an EMBL/GenBank/DDBJ whole genome shotgun (WGS) entry which is preliminary data.</text>
</comment>
<organism evidence="1 2">
    <name type="scientific">Lasius niger</name>
    <name type="common">Black garden ant</name>
    <dbReference type="NCBI Taxonomy" id="67767"/>
    <lineage>
        <taxon>Eukaryota</taxon>
        <taxon>Metazoa</taxon>
        <taxon>Ecdysozoa</taxon>
        <taxon>Arthropoda</taxon>
        <taxon>Hexapoda</taxon>
        <taxon>Insecta</taxon>
        <taxon>Pterygota</taxon>
        <taxon>Neoptera</taxon>
        <taxon>Endopterygota</taxon>
        <taxon>Hymenoptera</taxon>
        <taxon>Apocrita</taxon>
        <taxon>Aculeata</taxon>
        <taxon>Formicoidea</taxon>
        <taxon>Formicidae</taxon>
        <taxon>Formicinae</taxon>
        <taxon>Lasius</taxon>
        <taxon>Lasius</taxon>
    </lineage>
</organism>
<proteinExistence type="predicted"/>
<dbReference type="OrthoDB" id="296386at2759"/>
<evidence type="ECO:0000313" key="1">
    <source>
        <dbReference type="EMBL" id="KMQ94902.1"/>
    </source>
</evidence>
<reference evidence="1 2" key="1">
    <citation type="submission" date="2015-04" db="EMBL/GenBank/DDBJ databases">
        <title>Lasius niger genome sequencing.</title>
        <authorList>
            <person name="Konorov E.A."/>
            <person name="Nikitin M.A."/>
            <person name="Kirill M.V."/>
            <person name="Chang P."/>
        </authorList>
    </citation>
    <scope>NUCLEOTIDE SEQUENCE [LARGE SCALE GENOMIC DNA]</scope>
    <source>
        <tissue evidence="1">Whole</tissue>
    </source>
</reference>
<keyword evidence="2" id="KW-1185">Reference proteome</keyword>
<accession>A0A0J7KWJ1</accession>
<gene>
    <name evidence="1" type="ORF">RF55_4915</name>
</gene>
<dbReference type="AlphaFoldDB" id="A0A0J7KWJ1"/>
<sequence length="121" mass="13637">MPHRTVTGFTLRHLSECDLLKAAEEVHLPKALRQEFGGGFKEFVGSEANCFEGSDDEIRFFSTQERQSLVLHLLHTLRAGPHDLHSLSGLKMVEGQAIVPKCISSGIISQVRYIHIYIIYM</sequence>
<keyword evidence="1" id="KW-0812">Transmembrane</keyword>
<dbReference type="PaxDb" id="67767-A0A0J7KWJ1"/>
<keyword evidence="1" id="KW-0472">Membrane</keyword>
<dbReference type="STRING" id="67767.A0A0J7KWJ1"/>
<dbReference type="Proteomes" id="UP000036403">
    <property type="component" value="Unassembled WGS sequence"/>
</dbReference>
<name>A0A0J7KWJ1_LASNI</name>
<dbReference type="EMBL" id="LBMM01002381">
    <property type="protein sequence ID" value="KMQ94902.1"/>
    <property type="molecule type" value="Genomic_DNA"/>
</dbReference>
<protein>
    <submittedName>
        <fullName evidence="1">Transmembrane protein 16h</fullName>
    </submittedName>
</protein>